<evidence type="ECO:0000259" key="3">
    <source>
        <dbReference type="Pfam" id="PF07282"/>
    </source>
</evidence>
<evidence type="ECO:0000256" key="1">
    <source>
        <dbReference type="ARBA" id="ARBA00023125"/>
    </source>
</evidence>
<evidence type="ECO:0000256" key="2">
    <source>
        <dbReference type="SAM" id="MobiDB-lite"/>
    </source>
</evidence>
<dbReference type="EMBL" id="BQXS01012276">
    <property type="protein sequence ID" value="GKT20938.1"/>
    <property type="molecule type" value="Genomic_DNA"/>
</dbReference>
<dbReference type="Pfam" id="PF07282">
    <property type="entry name" value="Cas12f1-like_TNB"/>
    <property type="match status" value="1"/>
</dbReference>
<keyword evidence="5" id="KW-1185">Reference proteome</keyword>
<proteinExistence type="predicted"/>
<feature type="domain" description="Cas12f1-like TNB" evidence="3">
    <location>
        <begin position="459"/>
        <end position="521"/>
    </location>
</feature>
<organism evidence="4 5">
    <name type="scientific">Aduncisulcus paluster</name>
    <dbReference type="NCBI Taxonomy" id="2918883"/>
    <lineage>
        <taxon>Eukaryota</taxon>
        <taxon>Metamonada</taxon>
        <taxon>Carpediemonas-like organisms</taxon>
        <taxon>Aduncisulcus</taxon>
    </lineage>
</organism>
<comment type="caution">
    <text evidence="4">The sequence shown here is derived from an EMBL/GenBank/DDBJ whole genome shotgun (WGS) entry which is preliminary data.</text>
</comment>
<feature type="region of interest" description="Disordered" evidence="2">
    <location>
        <begin position="158"/>
        <end position="185"/>
    </location>
</feature>
<evidence type="ECO:0000313" key="4">
    <source>
        <dbReference type="EMBL" id="GKT20938.1"/>
    </source>
</evidence>
<sequence length="560" mass="62829">MADKYTRWVYNPLFYLSCCDALFADRVPTPSGQTRPNLRKGFPLPLQEKIDECCCCLLKPQATKRGREIKGSLCPLWWSDPKKYGTTHNLSHVIVFWARQMAESVLKWVKESIPIYKFRLQRYGGDLLKLDGCKNGFSTIREISNQLNVIGQLIGDKKDSSESVAPPVQPDHPIDDQLSLRPKLPPRLPPILPTSKSGMRFFPLSHSLLNAAKNNLFSAYGLRLLRKTLKKGIVKGLVYVLTDGVGARLVMGPKTSDQYKISVSSLVSSPAPKQTASLVSSPISKQAASTLCLGIDPGRAVIAGTALVLKNEAGGPASEMTEFFGIIPKGIRRGENKRNEKQARNRKKVLTLSLNRLNLPQLRTPNTEVLKERLRKEFAVWDSFRQLSEAKFWRRQRFGRELMLEKKITKYTSDHIKLARKIGANFLLAYGDAGEGYKKAFSATGKGHPATPAVRKVPRIMSHVVKNMGGIFIKVDEYHTSKLCPYCYKKLGTMNPKTRLRKCTDGCHKEGHRDSLAALNIANLGYYEFLGIPRPPEFCYSHQDLHHPRPPPGQRHTSGL</sequence>
<evidence type="ECO:0000313" key="5">
    <source>
        <dbReference type="Proteomes" id="UP001057375"/>
    </source>
</evidence>
<name>A0ABQ5JZ20_9EUKA</name>
<accession>A0ABQ5JZ20</accession>
<keyword evidence="1" id="KW-0238">DNA-binding</keyword>
<dbReference type="InterPro" id="IPR010095">
    <property type="entry name" value="Cas12f1-like_TNB"/>
</dbReference>
<gene>
    <name evidence="4" type="ORF">ADUPG1_011795</name>
</gene>
<dbReference type="Proteomes" id="UP001057375">
    <property type="component" value="Unassembled WGS sequence"/>
</dbReference>
<reference evidence="4" key="1">
    <citation type="submission" date="2022-03" db="EMBL/GenBank/DDBJ databases">
        <title>Draft genome sequence of Aduncisulcus paluster, a free-living microaerophilic Fornicata.</title>
        <authorList>
            <person name="Yuyama I."/>
            <person name="Kume K."/>
            <person name="Tamura T."/>
            <person name="Inagaki Y."/>
            <person name="Hashimoto T."/>
        </authorList>
    </citation>
    <scope>NUCLEOTIDE SEQUENCE</scope>
    <source>
        <strain evidence="4">NY0171</strain>
    </source>
</reference>
<protein>
    <recommendedName>
        <fullName evidence="3">Cas12f1-like TNB domain-containing protein</fullName>
    </recommendedName>
</protein>